<protein>
    <submittedName>
        <fullName evidence="1">Uncharacterized protein</fullName>
    </submittedName>
</protein>
<gene>
    <name evidence="1" type="ORF">K8W24_13400</name>
</gene>
<dbReference type="EMBL" id="DYWO01000401">
    <property type="protein sequence ID" value="HJF50762.1"/>
    <property type="molecule type" value="Genomic_DNA"/>
</dbReference>
<comment type="caution">
    <text evidence="1">The sequence shown here is derived from an EMBL/GenBank/DDBJ whole genome shotgun (WGS) entry which is preliminary data.</text>
</comment>
<evidence type="ECO:0000313" key="2">
    <source>
        <dbReference type="Proteomes" id="UP000775129"/>
    </source>
</evidence>
<accession>A0A921GPV9</accession>
<reference evidence="1" key="1">
    <citation type="journal article" date="2021" name="PeerJ">
        <title>Extensive microbial diversity within the chicken gut microbiome revealed by metagenomics and culture.</title>
        <authorList>
            <person name="Gilroy R."/>
            <person name="Ravi A."/>
            <person name="Getino M."/>
            <person name="Pursley I."/>
            <person name="Horton D.L."/>
            <person name="Alikhan N.F."/>
            <person name="Baker D."/>
            <person name="Gharbi K."/>
            <person name="Hall N."/>
            <person name="Watson M."/>
            <person name="Adriaenssens E.M."/>
            <person name="Foster-Nyarko E."/>
            <person name="Jarju S."/>
            <person name="Secka A."/>
            <person name="Antonio M."/>
            <person name="Oren A."/>
            <person name="Chaudhuri R.R."/>
            <person name="La Ragione R."/>
            <person name="Hildebrand F."/>
            <person name="Pallen M.J."/>
        </authorList>
    </citation>
    <scope>NUCLEOTIDE SEQUENCE</scope>
    <source>
        <strain evidence="1">1647</strain>
    </source>
</reference>
<feature type="non-terminal residue" evidence="1">
    <location>
        <position position="1"/>
    </location>
</feature>
<reference evidence="1" key="2">
    <citation type="submission" date="2021-09" db="EMBL/GenBank/DDBJ databases">
        <authorList>
            <person name="Gilroy R."/>
        </authorList>
    </citation>
    <scope>NUCLEOTIDE SEQUENCE</scope>
    <source>
        <strain evidence="1">1647</strain>
    </source>
</reference>
<evidence type="ECO:0000313" key="1">
    <source>
        <dbReference type="EMBL" id="HJF50762.1"/>
    </source>
</evidence>
<dbReference type="AlphaFoldDB" id="A0A921GPV9"/>
<proteinExistence type="predicted"/>
<sequence>PMELAAAVGTPTWLLGFSPENYLYRTAGGRTSVDQLSRNSTIIAPPWIDFTASYEECVELVMADCRTRLERLVRTSRRS</sequence>
<name>A0A921GPV9_9MICO</name>
<organism evidence="1 2">
    <name type="scientific">Brachybacterium paraconglomeratum</name>
    <dbReference type="NCBI Taxonomy" id="173362"/>
    <lineage>
        <taxon>Bacteria</taxon>
        <taxon>Bacillati</taxon>
        <taxon>Actinomycetota</taxon>
        <taxon>Actinomycetes</taxon>
        <taxon>Micrococcales</taxon>
        <taxon>Dermabacteraceae</taxon>
        <taxon>Brachybacterium</taxon>
    </lineage>
</organism>
<dbReference type="Proteomes" id="UP000775129">
    <property type="component" value="Unassembled WGS sequence"/>
</dbReference>